<keyword evidence="3" id="KW-1185">Reference proteome</keyword>
<proteinExistence type="predicted"/>
<evidence type="ECO:0000256" key="1">
    <source>
        <dbReference type="SAM" id="Phobius"/>
    </source>
</evidence>
<dbReference type="Proteomes" id="UP001642540">
    <property type="component" value="Unassembled WGS sequence"/>
</dbReference>
<keyword evidence="1" id="KW-0472">Membrane</keyword>
<accession>A0ABP1QRP1</accession>
<evidence type="ECO:0000313" key="2">
    <source>
        <dbReference type="EMBL" id="CAL8109780.1"/>
    </source>
</evidence>
<keyword evidence="1" id="KW-0812">Transmembrane</keyword>
<evidence type="ECO:0000313" key="3">
    <source>
        <dbReference type="Proteomes" id="UP001642540"/>
    </source>
</evidence>
<organism evidence="2 3">
    <name type="scientific">Orchesella dallaii</name>
    <dbReference type="NCBI Taxonomy" id="48710"/>
    <lineage>
        <taxon>Eukaryota</taxon>
        <taxon>Metazoa</taxon>
        <taxon>Ecdysozoa</taxon>
        <taxon>Arthropoda</taxon>
        <taxon>Hexapoda</taxon>
        <taxon>Collembola</taxon>
        <taxon>Entomobryomorpha</taxon>
        <taxon>Entomobryoidea</taxon>
        <taxon>Orchesellidae</taxon>
        <taxon>Orchesellinae</taxon>
        <taxon>Orchesella</taxon>
    </lineage>
</organism>
<name>A0ABP1QRP1_9HEXA</name>
<reference evidence="2 3" key="1">
    <citation type="submission" date="2024-08" db="EMBL/GenBank/DDBJ databases">
        <authorList>
            <person name="Cucini C."/>
            <person name="Frati F."/>
        </authorList>
    </citation>
    <scope>NUCLEOTIDE SEQUENCE [LARGE SCALE GENOMIC DNA]</scope>
</reference>
<feature type="transmembrane region" description="Helical" evidence="1">
    <location>
        <begin position="66"/>
        <end position="82"/>
    </location>
</feature>
<dbReference type="EMBL" id="CAXLJM020000042">
    <property type="protein sequence ID" value="CAL8109780.1"/>
    <property type="molecule type" value="Genomic_DNA"/>
</dbReference>
<protein>
    <submittedName>
        <fullName evidence="2">Uncharacterized protein</fullName>
    </submittedName>
</protein>
<keyword evidence="1" id="KW-1133">Transmembrane helix</keyword>
<gene>
    <name evidence="2" type="ORF">ODALV1_LOCUS13683</name>
</gene>
<comment type="caution">
    <text evidence="2">The sequence shown here is derived from an EMBL/GenBank/DDBJ whole genome shotgun (WGS) entry which is preliminary data.</text>
</comment>
<sequence>MELVRLGLNWSLRLNRSQKLYRGQLLALSHALLPGGIHHSCSASESYSENRMEQPQNSKNAPWFNFSPYIISCMFYIYEFIFRRGLIVRNSRLNISILNSLELH</sequence>